<dbReference type="KEGG" id="asol:BEN76_01680"/>
<name>A0A1P8EF14_9GAMM</name>
<dbReference type="GO" id="GO:0005737">
    <property type="term" value="C:cytoplasm"/>
    <property type="evidence" value="ECO:0007669"/>
    <property type="project" value="TreeGrafter"/>
</dbReference>
<dbReference type="Proteomes" id="UP000185674">
    <property type="component" value="Chromosome"/>
</dbReference>
<dbReference type="eggNOG" id="COG1028">
    <property type="taxonomic scope" value="Bacteria"/>
</dbReference>
<dbReference type="RefSeq" id="WP_076032052.1">
    <property type="nucleotide sequence ID" value="NZ_BKXY01000002.1"/>
</dbReference>
<gene>
    <name evidence="1" type="ORF">BEN76_01680</name>
</gene>
<protein>
    <submittedName>
        <fullName evidence="1">Cell-cell signaling protein CsgA</fullName>
    </submittedName>
</protein>
<reference evidence="1 2" key="1">
    <citation type="submission" date="2016-08" db="EMBL/GenBank/DDBJ databases">
        <title>Complete genome sequence of Acinetobacter baylyi strain GFJ2.</title>
        <authorList>
            <person name="Tabata M."/>
            <person name="Kuboki S."/>
            <person name="Gibu N."/>
            <person name="Kinouchi Y."/>
            <person name="Vangnai A."/>
            <person name="Kasai D."/>
            <person name="Fukuda M."/>
        </authorList>
    </citation>
    <scope>NUCLEOTIDE SEQUENCE [LARGE SCALE GENOMIC DNA]</scope>
    <source>
        <strain evidence="1 2">GFJ2</strain>
    </source>
</reference>
<proteinExistence type="predicted"/>
<dbReference type="GO" id="GO:0016491">
    <property type="term" value="F:oxidoreductase activity"/>
    <property type="evidence" value="ECO:0007669"/>
    <property type="project" value="TreeGrafter"/>
</dbReference>
<accession>A0A1P8EF14</accession>
<dbReference type="SUPFAM" id="SSF51735">
    <property type="entry name" value="NAD(P)-binding Rossmann-fold domains"/>
    <property type="match status" value="1"/>
</dbReference>
<sequence length="230" mass="25335">MSILVAGASTGIGNALVAALRARSDEPVYTISRSDLGQHNLQIDLSDASNISAVQTFLASIQPTRVFCCAGMLHDDTHMPEKMLSQIQDDWVFESFSKNVLTHIHLAQALAPVLTKTSSLKWLSLSAKVGSLDDNALGGWYSYRMSKTALNMFIKNLSIEWGRKSPEIYVASLHPGTTDSELSKPFHKNISPDRLYSAEQTATRLIDVMDQFSQAEQGKLLNWDGTVIAY</sequence>
<dbReference type="Pfam" id="PF00106">
    <property type="entry name" value="adh_short"/>
    <property type="match status" value="1"/>
</dbReference>
<dbReference type="InterPro" id="IPR002347">
    <property type="entry name" value="SDR_fam"/>
</dbReference>
<dbReference type="InterPro" id="IPR051468">
    <property type="entry name" value="Fungal_SecMetab_SDRs"/>
</dbReference>
<dbReference type="PANTHER" id="PTHR43544">
    <property type="entry name" value="SHORT-CHAIN DEHYDROGENASE/REDUCTASE"/>
    <property type="match status" value="1"/>
</dbReference>
<evidence type="ECO:0000313" key="1">
    <source>
        <dbReference type="EMBL" id="APV34795.1"/>
    </source>
</evidence>
<dbReference type="PRINTS" id="PR00081">
    <property type="entry name" value="GDHRDH"/>
</dbReference>
<dbReference type="Gene3D" id="3.40.50.720">
    <property type="entry name" value="NAD(P)-binding Rossmann-like Domain"/>
    <property type="match status" value="1"/>
</dbReference>
<dbReference type="AlphaFoldDB" id="A0A1P8EF14"/>
<evidence type="ECO:0000313" key="2">
    <source>
        <dbReference type="Proteomes" id="UP000185674"/>
    </source>
</evidence>
<dbReference type="STRING" id="487316.BEN76_01680"/>
<organism evidence="1 2">
    <name type="scientific">Acinetobacter soli</name>
    <dbReference type="NCBI Taxonomy" id="487316"/>
    <lineage>
        <taxon>Bacteria</taxon>
        <taxon>Pseudomonadati</taxon>
        <taxon>Pseudomonadota</taxon>
        <taxon>Gammaproteobacteria</taxon>
        <taxon>Moraxellales</taxon>
        <taxon>Moraxellaceae</taxon>
        <taxon>Acinetobacter</taxon>
    </lineage>
</organism>
<dbReference type="InterPro" id="IPR036291">
    <property type="entry name" value="NAD(P)-bd_dom_sf"/>
</dbReference>
<dbReference type="PANTHER" id="PTHR43544:SF12">
    <property type="entry name" value="NAD(P)-BINDING ROSSMANN-FOLD SUPERFAMILY PROTEIN"/>
    <property type="match status" value="1"/>
</dbReference>
<dbReference type="EMBL" id="CP016896">
    <property type="protein sequence ID" value="APV34795.1"/>
    <property type="molecule type" value="Genomic_DNA"/>
</dbReference>